<keyword evidence="3" id="KW-1185">Reference proteome</keyword>
<keyword evidence="1" id="KW-1133">Transmembrane helix</keyword>
<dbReference type="EMBL" id="AMXN01000004">
    <property type="protein sequence ID" value="ELS61121.1"/>
    <property type="molecule type" value="Genomic_DNA"/>
</dbReference>
<feature type="transmembrane region" description="Helical" evidence="1">
    <location>
        <begin position="203"/>
        <end position="222"/>
    </location>
</feature>
<dbReference type="PANTHER" id="PTHR38457:SF1">
    <property type="entry name" value="REGULATOR ABRB-RELATED"/>
    <property type="match status" value="1"/>
</dbReference>
<keyword evidence="1" id="KW-0472">Membrane</keyword>
<evidence type="ECO:0000313" key="3">
    <source>
        <dbReference type="Proteomes" id="UP000011182"/>
    </source>
</evidence>
<protein>
    <submittedName>
        <fullName evidence="2">Integral inner membrane protein</fullName>
    </submittedName>
</protein>
<dbReference type="Proteomes" id="UP000011182">
    <property type="component" value="Unassembled WGS sequence"/>
</dbReference>
<evidence type="ECO:0000313" key="2">
    <source>
        <dbReference type="EMBL" id="ELS61121.1"/>
    </source>
</evidence>
<name>A0A9W5LI58_9BACI</name>
<dbReference type="Pfam" id="PF05145">
    <property type="entry name" value="AbrB"/>
    <property type="match status" value="1"/>
</dbReference>
<feature type="transmembrane region" description="Helical" evidence="1">
    <location>
        <begin position="326"/>
        <end position="344"/>
    </location>
</feature>
<evidence type="ECO:0000256" key="1">
    <source>
        <dbReference type="SAM" id="Phobius"/>
    </source>
</evidence>
<feature type="transmembrane region" description="Helical" evidence="1">
    <location>
        <begin position="350"/>
        <end position="373"/>
    </location>
</feature>
<dbReference type="InterPro" id="IPR017516">
    <property type="entry name" value="AbrB_dup"/>
</dbReference>
<feature type="transmembrane region" description="Helical" evidence="1">
    <location>
        <begin position="292"/>
        <end position="314"/>
    </location>
</feature>
<reference evidence="2 3" key="1">
    <citation type="journal article" date="2014" name="Syst. Appl. Microbiol.">
        <title>Genomic insights into the taxonomic status of the three subspecies of Bacillus subtilis.</title>
        <authorList>
            <person name="Yi H."/>
            <person name="Chun J."/>
            <person name="Cha C.J."/>
        </authorList>
    </citation>
    <scope>NUCLEOTIDE SEQUENCE [LARGE SCALE GENOMIC DNA]</scope>
    <source>
        <strain evidence="2 3">KCTC 13429</strain>
    </source>
</reference>
<dbReference type="AlphaFoldDB" id="A0A9W5LI58"/>
<gene>
    <name evidence="2" type="ORF">BSI_25830</name>
</gene>
<dbReference type="NCBIfam" id="TIGR03082">
    <property type="entry name" value="Gneg_AbrB_dup"/>
    <property type="match status" value="2"/>
</dbReference>
<dbReference type="PANTHER" id="PTHR38457">
    <property type="entry name" value="REGULATOR ABRB-RELATED"/>
    <property type="match status" value="1"/>
</dbReference>
<accession>A0A9W5LI58</accession>
<dbReference type="GO" id="GO:0016020">
    <property type="term" value="C:membrane"/>
    <property type="evidence" value="ECO:0007669"/>
    <property type="project" value="InterPro"/>
</dbReference>
<comment type="caution">
    <text evidence="2">The sequence shown here is derived from an EMBL/GenBank/DDBJ whole genome shotgun (WGS) entry which is preliminary data.</text>
</comment>
<feature type="transmembrane region" description="Helical" evidence="1">
    <location>
        <begin position="167"/>
        <end position="183"/>
    </location>
</feature>
<dbReference type="PIRSF" id="PIRSF038991">
    <property type="entry name" value="Protein_AbrB"/>
    <property type="match status" value="1"/>
</dbReference>
<dbReference type="InterPro" id="IPR007820">
    <property type="entry name" value="AbrB_fam"/>
</dbReference>
<proteinExistence type="predicted"/>
<feature type="transmembrane region" description="Helical" evidence="1">
    <location>
        <begin position="43"/>
        <end position="61"/>
    </location>
</feature>
<organism evidence="2 3">
    <name type="scientific">Bacillus inaquosorum KCTC 13429</name>
    <dbReference type="NCBI Taxonomy" id="1236548"/>
    <lineage>
        <taxon>Bacteria</taxon>
        <taxon>Bacillati</taxon>
        <taxon>Bacillota</taxon>
        <taxon>Bacilli</taxon>
        <taxon>Bacillales</taxon>
        <taxon>Bacillaceae</taxon>
        <taxon>Bacillus</taxon>
    </lineage>
</organism>
<dbReference type="GO" id="GO:0010468">
    <property type="term" value="P:regulation of gene expression"/>
    <property type="evidence" value="ECO:0007669"/>
    <property type="project" value="InterPro"/>
</dbReference>
<feature type="transmembrane region" description="Helical" evidence="1">
    <location>
        <begin position="234"/>
        <end position="252"/>
    </location>
</feature>
<sequence>MKRKKGFTLKKDENLLKDLWFIAISAAGGFILSLTGMSIGWMIGTLIVACCLAMIRPAWLMMAPDQKGINRRWLALGQMILGIELGQKLNLSVLSVLKDHWFSVGVMLILSILLAMLSGYVLWRFSKTDMMTSFVGTAPGGLSAMPSIAQEVGANTAIVSLVQMMRVLLVVLSIPFLVILIYTKQDSSASAAAETLSSATADFRLAPVLWTAVLILAAWGACKAAKRLKFPAPWLLGSMLGVALVHVGGAAVTGHDMMAWWPSQANHVSQVFLGATIGSKMYKSMFSGVTRVIIVGFVSSVGLIAAMFLSALIVSKLTGISLITSVLAFAPGGIAEMATTSVTLHADSTFVVAVQVIRVILVIALLPPFYRLLHHLHGEKKDKESSISGSNA</sequence>
<feature type="transmembrane region" description="Helical" evidence="1">
    <location>
        <begin position="101"/>
        <end position="123"/>
    </location>
</feature>
<keyword evidence="1" id="KW-0812">Transmembrane</keyword>